<dbReference type="OrthoDB" id="66636at2"/>
<feature type="transmembrane region" description="Helical" evidence="1">
    <location>
        <begin position="87"/>
        <end position="105"/>
    </location>
</feature>
<feature type="transmembrane region" description="Helical" evidence="1">
    <location>
        <begin position="244"/>
        <end position="265"/>
    </location>
</feature>
<dbReference type="KEGG" id="dai:Desaci_1164"/>
<keyword evidence="1" id="KW-0472">Membrane</keyword>
<dbReference type="Proteomes" id="UP000002892">
    <property type="component" value="Chromosome"/>
</dbReference>
<evidence type="ECO:0008006" key="4">
    <source>
        <dbReference type="Google" id="ProtNLM"/>
    </source>
</evidence>
<accession>I4D324</accession>
<gene>
    <name evidence="2" type="ordered locus">Desaci_1164</name>
</gene>
<reference evidence="2 3" key="1">
    <citation type="journal article" date="2012" name="J. Bacteriol.">
        <title>Complete genome sequences of Desulfosporosinus orientis DSM765T, Desulfosporosinus youngiae DSM17734T, Desulfosporosinus meridiei DSM13257T, and Desulfosporosinus acidiphilus DSM22704T.</title>
        <authorList>
            <person name="Pester M."/>
            <person name="Brambilla E."/>
            <person name="Alazard D."/>
            <person name="Rattei T."/>
            <person name="Weinmaier T."/>
            <person name="Han J."/>
            <person name="Lucas S."/>
            <person name="Lapidus A."/>
            <person name="Cheng J.F."/>
            <person name="Goodwin L."/>
            <person name="Pitluck S."/>
            <person name="Peters L."/>
            <person name="Ovchinnikova G."/>
            <person name="Teshima H."/>
            <person name="Detter J.C."/>
            <person name="Han C.S."/>
            <person name="Tapia R."/>
            <person name="Land M.L."/>
            <person name="Hauser L."/>
            <person name="Kyrpides N.C."/>
            <person name="Ivanova N.N."/>
            <person name="Pagani I."/>
            <person name="Huntmann M."/>
            <person name="Wei C.L."/>
            <person name="Davenport K.W."/>
            <person name="Daligault H."/>
            <person name="Chain P.S."/>
            <person name="Chen A."/>
            <person name="Mavromatis K."/>
            <person name="Markowitz V."/>
            <person name="Szeto E."/>
            <person name="Mikhailova N."/>
            <person name="Pati A."/>
            <person name="Wagner M."/>
            <person name="Woyke T."/>
            <person name="Ollivier B."/>
            <person name="Klenk H.P."/>
            <person name="Spring S."/>
            <person name="Loy A."/>
        </authorList>
    </citation>
    <scope>NUCLEOTIDE SEQUENCE [LARGE SCALE GENOMIC DNA]</scope>
    <source>
        <strain evidence="3">DSM 22704 / JCM 16185 / SJ4</strain>
    </source>
</reference>
<evidence type="ECO:0000313" key="3">
    <source>
        <dbReference type="Proteomes" id="UP000002892"/>
    </source>
</evidence>
<organism evidence="2 3">
    <name type="scientific">Desulfosporosinus acidiphilus (strain DSM 22704 / JCM 16185 / SJ4)</name>
    <dbReference type="NCBI Taxonomy" id="646529"/>
    <lineage>
        <taxon>Bacteria</taxon>
        <taxon>Bacillati</taxon>
        <taxon>Bacillota</taxon>
        <taxon>Clostridia</taxon>
        <taxon>Eubacteriales</taxon>
        <taxon>Desulfitobacteriaceae</taxon>
        <taxon>Desulfosporosinus</taxon>
    </lineage>
</organism>
<protein>
    <recommendedName>
        <fullName evidence="4">ABC-type transport system involved in multi-copper enzyme maturation, permease component</fullName>
    </recommendedName>
</protein>
<keyword evidence="3" id="KW-1185">Reference proteome</keyword>
<name>I4D324_DESAJ</name>
<sequence length="272" mass="30326">MKGGRVLNKALFRAMFKRQGRKTCHYAFGLSLYNLLLIGVFPSLSQSKGMAKLTENLPKLARVFRLTSDSALNRFESFVASQCFGQVWVLVMGIYTISTANELIAQYVAEGGMTYLLTSPAGRSEIFLTQTAVLISGLILMVTLTELGIWGEAKLFSLSMDKKAYTSLGILALALFLNVGSYSLLFSTLFNNEENVVLSAACITFIFYALDTFSSLDDRFLWVRRLTIFGWFRPQEVLEGETSLLPTSLLLALSTMFMGLAGYIFERKDFCV</sequence>
<keyword evidence="1" id="KW-0812">Transmembrane</keyword>
<dbReference type="EMBL" id="CP003639">
    <property type="protein sequence ID" value="AFM40198.1"/>
    <property type="molecule type" value="Genomic_DNA"/>
</dbReference>
<dbReference type="eggNOG" id="COG1277">
    <property type="taxonomic scope" value="Bacteria"/>
</dbReference>
<proteinExistence type="predicted"/>
<feature type="transmembrane region" description="Helical" evidence="1">
    <location>
        <begin position="197"/>
        <end position="216"/>
    </location>
</feature>
<dbReference type="STRING" id="646529.Desaci_1164"/>
<feature type="transmembrane region" description="Helical" evidence="1">
    <location>
        <begin position="126"/>
        <end position="144"/>
    </location>
</feature>
<feature type="transmembrane region" description="Helical" evidence="1">
    <location>
        <begin position="23"/>
        <end position="44"/>
    </location>
</feature>
<evidence type="ECO:0000256" key="1">
    <source>
        <dbReference type="SAM" id="Phobius"/>
    </source>
</evidence>
<keyword evidence="1" id="KW-1133">Transmembrane helix</keyword>
<evidence type="ECO:0000313" key="2">
    <source>
        <dbReference type="EMBL" id="AFM40198.1"/>
    </source>
</evidence>
<dbReference type="HOGENOM" id="CLU_064090_1_0_9"/>
<feature type="transmembrane region" description="Helical" evidence="1">
    <location>
        <begin position="164"/>
        <end position="185"/>
    </location>
</feature>
<dbReference type="AlphaFoldDB" id="I4D324"/>